<protein>
    <submittedName>
        <fullName evidence="1">Uncharacterized protein</fullName>
    </submittedName>
</protein>
<accession>A0A381TVE9</accession>
<sequence>MRRYLFIFFLFFGITDAQNDFSLEDVNPASDTYGQYVGPSYFNDNICVIGFFHEY</sequence>
<reference evidence="1" key="1">
    <citation type="submission" date="2018-05" db="EMBL/GenBank/DDBJ databases">
        <authorList>
            <person name="Lanie J.A."/>
            <person name="Ng W.-L."/>
            <person name="Kazmierczak K.M."/>
            <person name="Andrzejewski T.M."/>
            <person name="Davidsen T.M."/>
            <person name="Wayne K.J."/>
            <person name="Tettelin H."/>
            <person name="Glass J.I."/>
            <person name="Rusch D."/>
            <person name="Podicherti R."/>
            <person name="Tsui H.-C.T."/>
            <person name="Winkler M.E."/>
        </authorList>
    </citation>
    <scope>NUCLEOTIDE SEQUENCE</scope>
</reference>
<dbReference type="AlphaFoldDB" id="A0A381TVE9"/>
<dbReference type="EMBL" id="UINC01005239">
    <property type="protein sequence ID" value="SVA20025.1"/>
    <property type="molecule type" value="Genomic_DNA"/>
</dbReference>
<evidence type="ECO:0000313" key="1">
    <source>
        <dbReference type="EMBL" id="SVA20025.1"/>
    </source>
</evidence>
<organism evidence="1">
    <name type="scientific">marine metagenome</name>
    <dbReference type="NCBI Taxonomy" id="408172"/>
    <lineage>
        <taxon>unclassified sequences</taxon>
        <taxon>metagenomes</taxon>
        <taxon>ecological metagenomes</taxon>
    </lineage>
</organism>
<name>A0A381TVE9_9ZZZZ</name>
<proteinExistence type="predicted"/>
<gene>
    <name evidence="1" type="ORF">METZ01_LOCUS72879</name>
</gene>